<dbReference type="GO" id="GO:0050380">
    <property type="term" value="F:undecaprenyl-diphosphatase activity"/>
    <property type="evidence" value="ECO:0007669"/>
    <property type="project" value="UniProtKB-EC"/>
</dbReference>
<organism evidence="15 16">
    <name type="scientific">Chromobacterium violaceum</name>
    <dbReference type="NCBI Taxonomy" id="536"/>
    <lineage>
        <taxon>Bacteria</taxon>
        <taxon>Pseudomonadati</taxon>
        <taxon>Pseudomonadota</taxon>
        <taxon>Betaproteobacteria</taxon>
        <taxon>Neisseriales</taxon>
        <taxon>Chromobacteriaceae</taxon>
        <taxon>Chromobacterium</taxon>
    </lineage>
</organism>
<dbReference type="Proteomes" id="UP000275777">
    <property type="component" value="Chromosome"/>
</dbReference>
<evidence type="ECO:0000313" key="15">
    <source>
        <dbReference type="EMBL" id="VEB42284.1"/>
    </source>
</evidence>
<feature type="transmembrane region" description="Helical" evidence="14">
    <location>
        <begin position="45"/>
        <end position="64"/>
    </location>
</feature>
<keyword evidence="9 14" id="KW-0472">Membrane</keyword>
<dbReference type="GO" id="GO:0005886">
    <property type="term" value="C:plasma membrane"/>
    <property type="evidence" value="ECO:0007669"/>
    <property type="project" value="UniProtKB-SubCell"/>
</dbReference>
<dbReference type="Pfam" id="PF02673">
    <property type="entry name" value="BacA"/>
    <property type="match status" value="2"/>
</dbReference>
<keyword evidence="10" id="KW-0046">Antibiotic resistance</keyword>
<reference evidence="15 16" key="1">
    <citation type="submission" date="2018-12" db="EMBL/GenBank/DDBJ databases">
        <authorList>
            <consortium name="Pathogen Informatics"/>
        </authorList>
    </citation>
    <scope>NUCLEOTIDE SEQUENCE [LARGE SCALE GENOMIC DNA]</scope>
    <source>
        <strain evidence="15 16">NCTC9695</strain>
    </source>
</reference>
<evidence type="ECO:0000313" key="16">
    <source>
        <dbReference type="Proteomes" id="UP000275777"/>
    </source>
</evidence>
<evidence type="ECO:0000256" key="11">
    <source>
        <dbReference type="ARBA" id="ARBA00032707"/>
    </source>
</evidence>
<evidence type="ECO:0000256" key="13">
    <source>
        <dbReference type="ARBA" id="ARBA00047594"/>
    </source>
</evidence>
<feature type="transmembrane region" description="Helical" evidence="14">
    <location>
        <begin position="7"/>
        <end position="25"/>
    </location>
</feature>
<evidence type="ECO:0000256" key="14">
    <source>
        <dbReference type="SAM" id="Phobius"/>
    </source>
</evidence>
<accession>A0A3S4HLL7</accession>
<evidence type="ECO:0000256" key="9">
    <source>
        <dbReference type="ARBA" id="ARBA00023136"/>
    </source>
</evidence>
<dbReference type="PANTHER" id="PTHR30622:SF4">
    <property type="entry name" value="UNDECAPRENYL-DIPHOSPHATASE"/>
    <property type="match status" value="1"/>
</dbReference>
<comment type="subcellular location">
    <subcellularLocation>
        <location evidence="1">Cell membrane</location>
        <topology evidence="1">Multi-pass membrane protein</topology>
    </subcellularLocation>
</comment>
<feature type="transmembrane region" description="Helical" evidence="14">
    <location>
        <begin position="192"/>
        <end position="210"/>
    </location>
</feature>
<dbReference type="PANTHER" id="PTHR30622">
    <property type="entry name" value="UNDECAPRENYL-DIPHOSPHATASE"/>
    <property type="match status" value="1"/>
</dbReference>
<evidence type="ECO:0000256" key="12">
    <source>
        <dbReference type="ARBA" id="ARBA00032932"/>
    </source>
</evidence>
<keyword evidence="7" id="KW-0378">Hydrolase</keyword>
<evidence type="ECO:0000256" key="5">
    <source>
        <dbReference type="ARBA" id="ARBA00022475"/>
    </source>
</evidence>
<name>A0A3S4HLL7_CHRVL</name>
<protein>
    <recommendedName>
        <fullName evidence="4">Undecaprenyl-diphosphatase</fullName>
        <ecNumber evidence="3">3.6.1.27</ecNumber>
    </recommendedName>
    <alternativeName>
        <fullName evidence="12">Bacitracin resistance protein</fullName>
    </alternativeName>
    <alternativeName>
        <fullName evidence="11">Undecaprenyl pyrophosphate phosphatase</fullName>
    </alternativeName>
</protein>
<evidence type="ECO:0000256" key="4">
    <source>
        <dbReference type="ARBA" id="ARBA00021581"/>
    </source>
</evidence>
<dbReference type="AlphaFoldDB" id="A0A3S4HLL7"/>
<evidence type="ECO:0000256" key="8">
    <source>
        <dbReference type="ARBA" id="ARBA00022989"/>
    </source>
</evidence>
<feature type="transmembrane region" description="Helical" evidence="14">
    <location>
        <begin position="255"/>
        <end position="272"/>
    </location>
</feature>
<evidence type="ECO:0000256" key="6">
    <source>
        <dbReference type="ARBA" id="ARBA00022692"/>
    </source>
</evidence>
<sequence length="275" mass="30187">MNAIEALLFAVIQGVSELFPVSSLGHGVLIPDWLHWSINRTHPDFLPFMVMLHLGTAAALLIYFRRDWVDLIGGWLKAGGRASNPHARLMWLVIAGTLPAACWPAAGKAAARAVRQHHRRAGFPGVERPAAAVGRQAEEENRLARTVRTELRRRDQDRRRPGAGAAARLFPLRRHIGGRPGHGLDYASSARFSFLLATPIITAAGLLEIPKLAHRGNGSAEWGLLLACGAVSGLCAYASTWFLMRYFKKTEIESLRPFGFYCLLVGVVGLLFKLV</sequence>
<gene>
    <name evidence="15" type="ORF">NCTC9695_02732</name>
</gene>
<keyword evidence="6 14" id="KW-0812">Transmembrane</keyword>
<evidence type="ECO:0000256" key="10">
    <source>
        <dbReference type="ARBA" id="ARBA00023251"/>
    </source>
</evidence>
<evidence type="ECO:0000256" key="3">
    <source>
        <dbReference type="ARBA" id="ARBA00012374"/>
    </source>
</evidence>
<comment type="similarity">
    <text evidence="2">Belongs to the UppP family.</text>
</comment>
<evidence type="ECO:0000256" key="2">
    <source>
        <dbReference type="ARBA" id="ARBA00010621"/>
    </source>
</evidence>
<dbReference type="EC" id="3.6.1.27" evidence="3"/>
<dbReference type="EMBL" id="LR134182">
    <property type="protein sequence ID" value="VEB42284.1"/>
    <property type="molecule type" value="Genomic_DNA"/>
</dbReference>
<dbReference type="GO" id="GO:0046677">
    <property type="term" value="P:response to antibiotic"/>
    <property type="evidence" value="ECO:0007669"/>
    <property type="project" value="UniProtKB-KW"/>
</dbReference>
<comment type="catalytic activity">
    <reaction evidence="13">
        <text>di-trans,octa-cis-undecaprenyl diphosphate + H2O = di-trans,octa-cis-undecaprenyl phosphate + phosphate + H(+)</text>
        <dbReference type="Rhea" id="RHEA:28094"/>
        <dbReference type="ChEBI" id="CHEBI:15377"/>
        <dbReference type="ChEBI" id="CHEBI:15378"/>
        <dbReference type="ChEBI" id="CHEBI:43474"/>
        <dbReference type="ChEBI" id="CHEBI:58405"/>
        <dbReference type="ChEBI" id="CHEBI:60392"/>
        <dbReference type="EC" id="3.6.1.27"/>
    </reaction>
</comment>
<evidence type="ECO:0000256" key="7">
    <source>
        <dbReference type="ARBA" id="ARBA00022801"/>
    </source>
</evidence>
<keyword evidence="5" id="KW-1003">Cell membrane</keyword>
<dbReference type="InterPro" id="IPR003824">
    <property type="entry name" value="UppP"/>
</dbReference>
<evidence type="ECO:0000256" key="1">
    <source>
        <dbReference type="ARBA" id="ARBA00004651"/>
    </source>
</evidence>
<keyword evidence="8 14" id="KW-1133">Transmembrane helix</keyword>
<feature type="transmembrane region" description="Helical" evidence="14">
    <location>
        <begin position="222"/>
        <end position="243"/>
    </location>
</feature>
<proteinExistence type="inferred from homology"/>